<dbReference type="Proteomes" id="UP001597307">
    <property type="component" value="Unassembled WGS sequence"/>
</dbReference>
<name>A0ABW4Q6Z4_9MICC</name>
<accession>A0ABW4Q6Z4</accession>
<gene>
    <name evidence="2" type="ORF">ACFSFX_07645</name>
</gene>
<dbReference type="InterPro" id="IPR018960">
    <property type="entry name" value="DUF1990"/>
</dbReference>
<sequence length="157" mass="17777">MTVPHLDRWPPSGREYRRSEVTVSIGSGDIVWRRAAEGVLHWKVKTASGFEVDAVCPAVPGARVVVTARLFGLTVIEPVEVMYVVQEATRSGFSYRTLPGHPVDGEESFIVYRRGNEVYLTIRSLTRAASKQPWRALFPILLIAQRIVQRRYRQALQ</sequence>
<evidence type="ECO:0000313" key="3">
    <source>
        <dbReference type="Proteomes" id="UP001597307"/>
    </source>
</evidence>
<proteinExistence type="predicted"/>
<reference evidence="3" key="1">
    <citation type="journal article" date="2019" name="Int. J. Syst. Evol. Microbiol.">
        <title>The Global Catalogue of Microorganisms (GCM) 10K type strain sequencing project: providing services to taxonomists for standard genome sequencing and annotation.</title>
        <authorList>
            <consortium name="The Broad Institute Genomics Platform"/>
            <consortium name="The Broad Institute Genome Sequencing Center for Infectious Disease"/>
            <person name="Wu L."/>
            <person name="Ma J."/>
        </authorList>
    </citation>
    <scope>NUCLEOTIDE SEQUENCE [LARGE SCALE GENOMIC DNA]</scope>
    <source>
        <strain evidence="3">JCM 11496</strain>
    </source>
</reference>
<dbReference type="PIRSF" id="PIRSF010260">
    <property type="entry name" value="UCP010260"/>
    <property type="match status" value="1"/>
</dbReference>
<dbReference type="PANTHER" id="PTHR34202">
    <property type="entry name" value="UPF0548 PROTEIN"/>
    <property type="match status" value="1"/>
</dbReference>
<dbReference type="Pfam" id="PF09348">
    <property type="entry name" value="DUF1990"/>
    <property type="match status" value="1"/>
</dbReference>
<dbReference type="InterPro" id="IPR014457">
    <property type="entry name" value="UCP010260"/>
</dbReference>
<dbReference type="RefSeq" id="WP_343878761.1">
    <property type="nucleotide sequence ID" value="NZ_BAAAIJ010000027.1"/>
</dbReference>
<organism evidence="2 3">
    <name type="scientific">Arthrobacter flavus</name>
    <dbReference type="NCBI Taxonomy" id="95172"/>
    <lineage>
        <taxon>Bacteria</taxon>
        <taxon>Bacillati</taxon>
        <taxon>Actinomycetota</taxon>
        <taxon>Actinomycetes</taxon>
        <taxon>Micrococcales</taxon>
        <taxon>Micrococcaceae</taxon>
        <taxon>Arthrobacter</taxon>
    </lineage>
</organism>
<protein>
    <submittedName>
        <fullName evidence="2">DUF1990 domain-containing protein</fullName>
    </submittedName>
</protein>
<comment type="caution">
    <text evidence="2">The sequence shown here is derived from an EMBL/GenBank/DDBJ whole genome shotgun (WGS) entry which is preliminary data.</text>
</comment>
<dbReference type="EMBL" id="JBHUGA010000016">
    <property type="protein sequence ID" value="MFD1846467.1"/>
    <property type="molecule type" value="Genomic_DNA"/>
</dbReference>
<evidence type="ECO:0000259" key="1">
    <source>
        <dbReference type="Pfam" id="PF09348"/>
    </source>
</evidence>
<keyword evidence="3" id="KW-1185">Reference proteome</keyword>
<feature type="domain" description="DUF1990" evidence="1">
    <location>
        <begin position="14"/>
        <end position="154"/>
    </location>
</feature>
<evidence type="ECO:0000313" key="2">
    <source>
        <dbReference type="EMBL" id="MFD1846467.1"/>
    </source>
</evidence>
<dbReference type="PANTHER" id="PTHR34202:SF1">
    <property type="entry name" value="UPF0548 PROTEIN"/>
    <property type="match status" value="1"/>
</dbReference>